<protein>
    <submittedName>
        <fullName evidence="3">Protein kinase superfamily protein</fullName>
    </submittedName>
</protein>
<accession>A0A1Y1IMZ4</accession>
<proteinExistence type="predicted"/>
<feature type="compositionally biased region" description="Basic and acidic residues" evidence="1">
    <location>
        <begin position="146"/>
        <end position="166"/>
    </location>
</feature>
<feature type="compositionally biased region" description="Basic and acidic residues" evidence="1">
    <location>
        <begin position="189"/>
        <end position="201"/>
    </location>
</feature>
<dbReference type="GO" id="GO:0016301">
    <property type="term" value="F:kinase activity"/>
    <property type="evidence" value="ECO:0007669"/>
    <property type="project" value="UniProtKB-KW"/>
</dbReference>
<keyword evidence="3" id="KW-0808">Transferase</keyword>
<evidence type="ECO:0000256" key="2">
    <source>
        <dbReference type="SAM" id="Phobius"/>
    </source>
</evidence>
<feature type="transmembrane region" description="Helical" evidence="2">
    <location>
        <begin position="12"/>
        <end position="34"/>
    </location>
</feature>
<evidence type="ECO:0000313" key="3">
    <source>
        <dbReference type="EMBL" id="GAQ92023.1"/>
    </source>
</evidence>
<evidence type="ECO:0000256" key="1">
    <source>
        <dbReference type="SAM" id="MobiDB-lite"/>
    </source>
</evidence>
<gene>
    <name evidence="3" type="ORF">KFL_009050050</name>
</gene>
<organism evidence="3 4">
    <name type="scientific">Klebsormidium nitens</name>
    <name type="common">Green alga</name>
    <name type="synonym">Ulothrix nitens</name>
    <dbReference type="NCBI Taxonomy" id="105231"/>
    <lineage>
        <taxon>Eukaryota</taxon>
        <taxon>Viridiplantae</taxon>
        <taxon>Streptophyta</taxon>
        <taxon>Klebsormidiophyceae</taxon>
        <taxon>Klebsormidiales</taxon>
        <taxon>Klebsormidiaceae</taxon>
        <taxon>Klebsormidium</taxon>
    </lineage>
</organism>
<feature type="region of interest" description="Disordered" evidence="1">
    <location>
        <begin position="84"/>
        <end position="288"/>
    </location>
</feature>
<name>A0A1Y1IMZ4_KLENI</name>
<dbReference type="EMBL" id="DF237854">
    <property type="protein sequence ID" value="GAQ92023.1"/>
    <property type="molecule type" value="Genomic_DNA"/>
</dbReference>
<dbReference type="Proteomes" id="UP000054558">
    <property type="component" value="Unassembled WGS sequence"/>
</dbReference>
<keyword evidence="4" id="KW-1185">Reference proteome</keyword>
<dbReference type="AlphaFoldDB" id="A0A1Y1IMZ4"/>
<sequence length="308" mass="32531">MNGSQSRPGWLFLCAPGSWQCLGLLGCLLLPYFFVYRCLVLPALACSVRAHQARCAGRDGVAVLCRLSAKQALRHPYFREIREKEKHDKPAHDAALSSQPSPRFPGPEDALPEARRKGKDAAKSGRASQLGEGGAAGGTQLPSIAKAREDDKENEAGHSHRLHEEASAASSLPSMHSTAHGYAAGASHRGGDGREEGREGEEAAGGKGLPPIRNSYTLASLPMKSGKGGHGYNNAGQQRQSQLKGSKLGKGGAAKAPGLPPDKGPRVSEAPHAAKTGAATQRKGDHLKYVSPYSQKYIATQRTSTNYG</sequence>
<feature type="compositionally biased region" description="Basic and acidic residues" evidence="1">
    <location>
        <begin position="112"/>
        <end position="123"/>
    </location>
</feature>
<dbReference type="PROSITE" id="PS51257">
    <property type="entry name" value="PROKAR_LIPOPROTEIN"/>
    <property type="match status" value="1"/>
</dbReference>
<keyword evidence="2" id="KW-1133">Transmembrane helix</keyword>
<reference evidence="3 4" key="1">
    <citation type="journal article" date="2014" name="Nat. Commun.">
        <title>Klebsormidium flaccidum genome reveals primary factors for plant terrestrial adaptation.</title>
        <authorList>
            <person name="Hori K."/>
            <person name="Maruyama F."/>
            <person name="Fujisawa T."/>
            <person name="Togashi T."/>
            <person name="Yamamoto N."/>
            <person name="Seo M."/>
            <person name="Sato S."/>
            <person name="Yamada T."/>
            <person name="Mori H."/>
            <person name="Tajima N."/>
            <person name="Moriyama T."/>
            <person name="Ikeuchi M."/>
            <person name="Watanabe M."/>
            <person name="Wada H."/>
            <person name="Kobayashi K."/>
            <person name="Saito M."/>
            <person name="Masuda T."/>
            <person name="Sasaki-Sekimoto Y."/>
            <person name="Mashiguchi K."/>
            <person name="Awai K."/>
            <person name="Shimojima M."/>
            <person name="Masuda S."/>
            <person name="Iwai M."/>
            <person name="Nobusawa T."/>
            <person name="Narise T."/>
            <person name="Kondo S."/>
            <person name="Saito H."/>
            <person name="Sato R."/>
            <person name="Murakawa M."/>
            <person name="Ihara Y."/>
            <person name="Oshima-Yamada Y."/>
            <person name="Ohtaka K."/>
            <person name="Satoh M."/>
            <person name="Sonobe K."/>
            <person name="Ishii M."/>
            <person name="Ohtani R."/>
            <person name="Kanamori-Sato M."/>
            <person name="Honoki R."/>
            <person name="Miyazaki D."/>
            <person name="Mochizuki H."/>
            <person name="Umetsu J."/>
            <person name="Higashi K."/>
            <person name="Shibata D."/>
            <person name="Kamiya Y."/>
            <person name="Sato N."/>
            <person name="Nakamura Y."/>
            <person name="Tabata S."/>
            <person name="Ida S."/>
            <person name="Kurokawa K."/>
            <person name="Ohta H."/>
        </authorList>
    </citation>
    <scope>NUCLEOTIDE SEQUENCE [LARGE SCALE GENOMIC DNA]</scope>
    <source>
        <strain evidence="3 4">NIES-2285</strain>
    </source>
</reference>
<keyword evidence="2" id="KW-0812">Transmembrane</keyword>
<evidence type="ECO:0000313" key="4">
    <source>
        <dbReference type="Proteomes" id="UP000054558"/>
    </source>
</evidence>
<feature type="compositionally biased region" description="Polar residues" evidence="1">
    <location>
        <begin position="168"/>
        <end position="177"/>
    </location>
</feature>
<keyword evidence="2" id="KW-0472">Membrane</keyword>
<keyword evidence="3" id="KW-0418">Kinase</keyword>